<feature type="domain" description="Glycoside-hydrolase family GH114 TIM-barrel" evidence="3">
    <location>
        <begin position="14"/>
        <end position="246"/>
    </location>
</feature>
<dbReference type="GO" id="GO:0004557">
    <property type="term" value="F:alpha-galactosidase activity"/>
    <property type="evidence" value="ECO:0007669"/>
    <property type="project" value="UniProtKB-EC"/>
</dbReference>
<protein>
    <recommendedName>
        <fullName evidence="2">alpha-galactosidase</fullName>
        <ecNumber evidence="2">3.2.1.22</ecNumber>
    </recommendedName>
</protein>
<organism evidence="4 5">
    <name type="scientific">Venturia inaequalis</name>
    <name type="common">Apple scab fungus</name>
    <dbReference type="NCBI Taxonomy" id="5025"/>
    <lineage>
        <taxon>Eukaryota</taxon>
        <taxon>Fungi</taxon>
        <taxon>Dikarya</taxon>
        <taxon>Ascomycota</taxon>
        <taxon>Pezizomycotina</taxon>
        <taxon>Dothideomycetes</taxon>
        <taxon>Pleosporomycetidae</taxon>
        <taxon>Venturiales</taxon>
        <taxon>Venturiaceae</taxon>
        <taxon>Venturia</taxon>
    </lineage>
</organism>
<dbReference type="InterPro" id="IPR017853">
    <property type="entry name" value="GH"/>
</dbReference>
<dbReference type="EMBL" id="WNWQ01000504">
    <property type="protein sequence ID" value="KAE9966830.1"/>
    <property type="molecule type" value="Genomic_DNA"/>
</dbReference>
<gene>
    <name evidence="4" type="ORF">BLS_006783</name>
</gene>
<dbReference type="PANTHER" id="PTHR35273">
    <property type="entry name" value="ALPHA-1,4 POLYGALACTOSAMINIDASE, PUTATIVE (AFU_ORTHOLOGUE AFUA_3G07890)-RELATED"/>
    <property type="match status" value="1"/>
</dbReference>
<dbReference type="Pfam" id="PF03537">
    <property type="entry name" value="Glyco_hydro_114"/>
    <property type="match status" value="1"/>
</dbReference>
<dbReference type="InterPro" id="IPR004352">
    <property type="entry name" value="GH114_TIM-barrel"/>
</dbReference>
<dbReference type="EC" id="3.2.1.22" evidence="2"/>
<dbReference type="PANTHER" id="PTHR35273:SF2">
    <property type="entry name" value="ALPHA-GALACTOSIDASE"/>
    <property type="match status" value="1"/>
</dbReference>
<name>A0A8H3UBB6_VENIN</name>
<dbReference type="Gene3D" id="3.20.20.70">
    <property type="entry name" value="Aldolase class I"/>
    <property type="match status" value="1"/>
</dbReference>
<dbReference type="AlphaFoldDB" id="A0A8H3UBB6"/>
<comment type="caution">
    <text evidence="4">The sequence shown here is derived from an EMBL/GenBank/DDBJ whole genome shotgun (WGS) entry which is preliminary data.</text>
</comment>
<evidence type="ECO:0000313" key="5">
    <source>
        <dbReference type="Proteomes" id="UP000433883"/>
    </source>
</evidence>
<evidence type="ECO:0000256" key="2">
    <source>
        <dbReference type="ARBA" id="ARBA00012755"/>
    </source>
</evidence>
<dbReference type="InterPro" id="IPR013785">
    <property type="entry name" value="Aldolase_TIM"/>
</dbReference>
<comment type="catalytic activity">
    <reaction evidence="1">
        <text>Hydrolysis of terminal, non-reducing alpha-D-galactose residues in alpha-D-galactosides, including galactose oligosaccharides, galactomannans and galactolipids.</text>
        <dbReference type="EC" id="3.2.1.22"/>
    </reaction>
</comment>
<dbReference type="Proteomes" id="UP000433883">
    <property type="component" value="Unassembled WGS sequence"/>
</dbReference>
<proteinExistence type="predicted"/>
<evidence type="ECO:0000256" key="1">
    <source>
        <dbReference type="ARBA" id="ARBA00001255"/>
    </source>
</evidence>
<evidence type="ECO:0000313" key="4">
    <source>
        <dbReference type="EMBL" id="KAE9966830.1"/>
    </source>
</evidence>
<accession>A0A8H3UBB6</accession>
<reference evidence="4 5" key="1">
    <citation type="submission" date="2019-11" db="EMBL/GenBank/DDBJ databases">
        <title>Venturia inaequalis Genome Resource.</title>
        <authorList>
            <person name="Lichtner F.J."/>
        </authorList>
    </citation>
    <scope>NUCLEOTIDE SEQUENCE [LARGE SCALE GENOMIC DNA]</scope>
    <source>
        <strain evidence="4">Bline_iso_100314</strain>
    </source>
</reference>
<evidence type="ECO:0000259" key="3">
    <source>
        <dbReference type="Pfam" id="PF03537"/>
    </source>
</evidence>
<sequence length="278" mass="30566">MILTGAIPDNTSTIQPATIPIFDVDLFYTNKSAISTLHAQGKKVICYFSAGSSEDWRPDYMDFPVADKGPCLTDWAGERYLNIRSQGVFNVMQKRIRLAAEKGCDAIDPDNVDGFSNENSFSLTADDAVTYIRKLAGYAHSLGMGMGLKNVQTLLPRVMDVIQFAVNEECALADGECDPYLDLIKAGKPVFHVEYASTYTIKDGKAVISSEEAEGLDSESLKRKLCLKSQPKLSRTFSTTIKILNLNGWVLYCDDSWSETVTVSDGVKKGLRDCPNGN</sequence>
<dbReference type="SUPFAM" id="SSF51445">
    <property type="entry name" value="(Trans)glycosidases"/>
    <property type="match status" value="1"/>
</dbReference>